<dbReference type="Gene3D" id="2.40.10.10">
    <property type="entry name" value="Trypsin-like serine proteases"/>
    <property type="match status" value="2"/>
</dbReference>
<sequence>MRLRNLLFIGFGVLSLSLSFASRLVADDLPDTIKKIKPSIVGVGTYQRTRTPAAVFRGTGFSVGDGLHILTNAHVLPDVVDKSKFEMLAVFTRDGEKQSVRRAAEVAIDASHDIALLRIGGPPLVPMRLGDSNKVREGEPYAFTGYPIGMVLGLNPVTHRAIISAISPIAIPAHTSQRLNAKMIQRLTDPYEVFQLDATAYPGNSGSPLYDPKSGEVVGIINKVFVQETKENLLERPSGISYAIPIKYALSLLSANGIKQP</sequence>
<keyword evidence="1" id="KW-0732">Signal</keyword>
<dbReference type="Pfam" id="PF13365">
    <property type="entry name" value="Trypsin_2"/>
    <property type="match status" value="1"/>
</dbReference>
<evidence type="ECO:0000256" key="1">
    <source>
        <dbReference type="SAM" id="SignalP"/>
    </source>
</evidence>
<accession>A0ABM9I1I0</accession>
<gene>
    <name evidence="2" type="ORF">MSZNOR_2119</name>
</gene>
<reference evidence="2 3" key="1">
    <citation type="submission" date="2023-03" db="EMBL/GenBank/DDBJ databases">
        <authorList>
            <person name="Pearce D."/>
        </authorList>
    </citation>
    <scope>NUCLEOTIDE SEQUENCE [LARGE SCALE GENOMIC DNA]</scope>
    <source>
        <strain evidence="2">Msz</strain>
    </source>
</reference>
<name>A0ABM9I1I0_9GAMM</name>
<organism evidence="2 3">
    <name type="scientific">Methylocaldum szegediense</name>
    <dbReference type="NCBI Taxonomy" id="73780"/>
    <lineage>
        <taxon>Bacteria</taxon>
        <taxon>Pseudomonadati</taxon>
        <taxon>Pseudomonadota</taxon>
        <taxon>Gammaproteobacteria</taxon>
        <taxon>Methylococcales</taxon>
        <taxon>Methylococcaceae</taxon>
        <taxon>Methylocaldum</taxon>
    </lineage>
</organism>
<dbReference type="InterPro" id="IPR009003">
    <property type="entry name" value="Peptidase_S1_PA"/>
</dbReference>
<dbReference type="PANTHER" id="PTHR43019:SF23">
    <property type="entry name" value="PROTEASE DO-LIKE 5, CHLOROPLASTIC"/>
    <property type="match status" value="1"/>
</dbReference>
<evidence type="ECO:0000313" key="2">
    <source>
        <dbReference type="EMBL" id="CAI8829661.1"/>
    </source>
</evidence>
<keyword evidence="3" id="KW-1185">Reference proteome</keyword>
<feature type="chain" id="PRO_5046530702" evidence="1">
    <location>
        <begin position="27"/>
        <end position="261"/>
    </location>
</feature>
<evidence type="ECO:0000313" key="3">
    <source>
        <dbReference type="Proteomes" id="UP001162030"/>
    </source>
</evidence>
<proteinExistence type="predicted"/>
<dbReference type="InterPro" id="IPR043504">
    <property type="entry name" value="Peptidase_S1_PA_chymotrypsin"/>
</dbReference>
<dbReference type="EMBL" id="OX458333">
    <property type="protein sequence ID" value="CAI8829661.1"/>
    <property type="molecule type" value="Genomic_DNA"/>
</dbReference>
<protein>
    <submittedName>
        <fullName evidence="2">Trypsin-like peptidase</fullName>
    </submittedName>
</protein>
<dbReference type="PANTHER" id="PTHR43019">
    <property type="entry name" value="SERINE ENDOPROTEASE DEGS"/>
    <property type="match status" value="1"/>
</dbReference>
<dbReference type="SUPFAM" id="SSF50494">
    <property type="entry name" value="Trypsin-like serine proteases"/>
    <property type="match status" value="1"/>
</dbReference>
<dbReference type="Proteomes" id="UP001162030">
    <property type="component" value="Chromosome"/>
</dbReference>
<feature type="signal peptide" evidence="1">
    <location>
        <begin position="1"/>
        <end position="26"/>
    </location>
</feature>